<organism evidence="1">
    <name type="scientific">Anguilla anguilla</name>
    <name type="common">European freshwater eel</name>
    <name type="synonym">Muraena anguilla</name>
    <dbReference type="NCBI Taxonomy" id="7936"/>
    <lineage>
        <taxon>Eukaryota</taxon>
        <taxon>Metazoa</taxon>
        <taxon>Chordata</taxon>
        <taxon>Craniata</taxon>
        <taxon>Vertebrata</taxon>
        <taxon>Euteleostomi</taxon>
        <taxon>Actinopterygii</taxon>
        <taxon>Neopterygii</taxon>
        <taxon>Teleostei</taxon>
        <taxon>Anguilliformes</taxon>
        <taxon>Anguillidae</taxon>
        <taxon>Anguilla</taxon>
    </lineage>
</organism>
<sequence>MFSSRVSAEVRQGDEKQYGAGLFCVGPLSNITFS</sequence>
<proteinExistence type="predicted"/>
<dbReference type="AlphaFoldDB" id="A0A0E9VDM7"/>
<dbReference type="EMBL" id="GBXM01032456">
    <property type="protein sequence ID" value="JAH76121.1"/>
    <property type="molecule type" value="Transcribed_RNA"/>
</dbReference>
<reference evidence="1" key="2">
    <citation type="journal article" date="2015" name="Fish Shellfish Immunol.">
        <title>Early steps in the European eel (Anguilla anguilla)-Vibrio vulnificus interaction in the gills: Role of the RtxA13 toxin.</title>
        <authorList>
            <person name="Callol A."/>
            <person name="Pajuelo D."/>
            <person name="Ebbesson L."/>
            <person name="Teles M."/>
            <person name="MacKenzie S."/>
            <person name="Amaro C."/>
        </authorList>
    </citation>
    <scope>NUCLEOTIDE SEQUENCE</scope>
</reference>
<protein>
    <submittedName>
        <fullName evidence="1">Uncharacterized protein</fullName>
    </submittedName>
</protein>
<name>A0A0E9VDM7_ANGAN</name>
<evidence type="ECO:0000313" key="1">
    <source>
        <dbReference type="EMBL" id="JAH76121.1"/>
    </source>
</evidence>
<accession>A0A0E9VDM7</accession>
<reference evidence="1" key="1">
    <citation type="submission" date="2014-11" db="EMBL/GenBank/DDBJ databases">
        <authorList>
            <person name="Amaro Gonzalez C."/>
        </authorList>
    </citation>
    <scope>NUCLEOTIDE SEQUENCE</scope>
</reference>